<evidence type="ECO:0000313" key="7">
    <source>
        <dbReference type="EMBL" id="GHO56563.1"/>
    </source>
</evidence>
<comment type="caution">
    <text evidence="7">The sequence shown here is derived from an EMBL/GenBank/DDBJ whole genome shotgun (WGS) entry which is preliminary data.</text>
</comment>
<dbReference type="Gene3D" id="3.40.50.300">
    <property type="entry name" value="P-loop containing nucleotide triphosphate hydrolases"/>
    <property type="match status" value="1"/>
</dbReference>
<keyword evidence="8" id="KW-1185">Reference proteome</keyword>
<keyword evidence="5" id="KW-0029">Amino-acid transport</keyword>
<evidence type="ECO:0000256" key="4">
    <source>
        <dbReference type="ARBA" id="ARBA00022840"/>
    </source>
</evidence>
<dbReference type="PANTHER" id="PTHR43820">
    <property type="entry name" value="HIGH-AFFINITY BRANCHED-CHAIN AMINO ACID TRANSPORT ATP-BINDING PROTEIN LIVF"/>
    <property type="match status" value="1"/>
</dbReference>
<dbReference type="Pfam" id="PF00005">
    <property type="entry name" value="ABC_tran"/>
    <property type="match status" value="1"/>
</dbReference>
<accession>A0ABQ3UUY0</accession>
<dbReference type="InterPro" id="IPR003593">
    <property type="entry name" value="AAA+_ATPase"/>
</dbReference>
<dbReference type="PROSITE" id="PS50893">
    <property type="entry name" value="ABC_TRANSPORTER_2"/>
    <property type="match status" value="1"/>
</dbReference>
<comment type="similarity">
    <text evidence="1">Belongs to the ABC transporter superfamily.</text>
</comment>
<dbReference type="SMART" id="SM00382">
    <property type="entry name" value="AAA"/>
    <property type="match status" value="1"/>
</dbReference>
<dbReference type="SUPFAM" id="SSF52540">
    <property type="entry name" value="P-loop containing nucleoside triphosphate hydrolases"/>
    <property type="match status" value="1"/>
</dbReference>
<evidence type="ECO:0000259" key="6">
    <source>
        <dbReference type="PROSITE" id="PS50893"/>
    </source>
</evidence>
<dbReference type="CDD" id="cd03224">
    <property type="entry name" value="ABC_TM1139_LivF_branched"/>
    <property type="match status" value="1"/>
</dbReference>
<dbReference type="PANTHER" id="PTHR43820:SF4">
    <property type="entry name" value="HIGH-AFFINITY BRANCHED-CHAIN AMINO ACID TRANSPORT ATP-BINDING PROTEIN LIVF"/>
    <property type="match status" value="1"/>
</dbReference>
<keyword evidence="4 7" id="KW-0067">ATP-binding</keyword>
<protein>
    <submittedName>
        <fullName evidence="7">ABC transporter ATP-binding protein</fullName>
    </submittedName>
</protein>
<dbReference type="InterPro" id="IPR027417">
    <property type="entry name" value="P-loop_NTPase"/>
</dbReference>
<evidence type="ECO:0000256" key="1">
    <source>
        <dbReference type="ARBA" id="ARBA00005417"/>
    </source>
</evidence>
<dbReference type="RefSeq" id="WP_201373041.1">
    <property type="nucleotide sequence ID" value="NZ_BNJG01000002.1"/>
</dbReference>
<evidence type="ECO:0000256" key="3">
    <source>
        <dbReference type="ARBA" id="ARBA00022741"/>
    </source>
</evidence>
<dbReference type="InterPro" id="IPR052156">
    <property type="entry name" value="BCAA_Transport_ATP-bd_LivF"/>
</dbReference>
<keyword evidence="3" id="KW-0547">Nucleotide-binding</keyword>
<dbReference type="Proteomes" id="UP000654345">
    <property type="component" value="Unassembled WGS sequence"/>
</dbReference>
<sequence length="235" mass="25672">MLKVEHVSAGYGAVDVLHDVSFVVPEREIVTILGANGAGKTTLMRVLTGLIKTRQGSITLQGQQIESWSPERRVKKGLALVPEGRELFPSLTVYENLLMGAFTRASRQEREETLERVLKYFPRLKERLHAYAASLSGGEGQMVAIGRALMAHPRVLLLDEPSLGLAPVVVDTVFDAIARLNVDEGLTIILVEQNARRALRIARKAYVLRGGTIAMEGTTRELASSAAIQQLYLGG</sequence>
<organism evidence="7 8">
    <name type="scientific">Ktedonobacter robiniae</name>
    <dbReference type="NCBI Taxonomy" id="2778365"/>
    <lineage>
        <taxon>Bacteria</taxon>
        <taxon>Bacillati</taxon>
        <taxon>Chloroflexota</taxon>
        <taxon>Ktedonobacteria</taxon>
        <taxon>Ktedonobacterales</taxon>
        <taxon>Ktedonobacteraceae</taxon>
        <taxon>Ktedonobacter</taxon>
    </lineage>
</organism>
<evidence type="ECO:0000256" key="5">
    <source>
        <dbReference type="ARBA" id="ARBA00022970"/>
    </source>
</evidence>
<reference evidence="7 8" key="1">
    <citation type="journal article" date="2021" name="Int. J. Syst. Evol. Microbiol.">
        <title>Reticulibacter mediterranei gen. nov., sp. nov., within the new family Reticulibacteraceae fam. nov., and Ktedonospora formicarum gen. nov., sp. nov., Ktedonobacter robiniae sp. nov., Dictyobacter formicarum sp. nov. and Dictyobacter arantiisoli sp. nov., belonging to the class Ktedonobacteria.</title>
        <authorList>
            <person name="Yabe S."/>
            <person name="Zheng Y."/>
            <person name="Wang C.M."/>
            <person name="Sakai Y."/>
            <person name="Abe K."/>
            <person name="Yokota A."/>
            <person name="Donadio S."/>
            <person name="Cavaletti L."/>
            <person name="Monciardini P."/>
        </authorList>
    </citation>
    <scope>NUCLEOTIDE SEQUENCE [LARGE SCALE GENOMIC DNA]</scope>
    <source>
        <strain evidence="7 8">SOSP1-30</strain>
    </source>
</reference>
<keyword evidence="2" id="KW-0813">Transport</keyword>
<proteinExistence type="inferred from homology"/>
<feature type="domain" description="ABC transporter" evidence="6">
    <location>
        <begin position="2"/>
        <end position="235"/>
    </location>
</feature>
<evidence type="ECO:0000256" key="2">
    <source>
        <dbReference type="ARBA" id="ARBA00022448"/>
    </source>
</evidence>
<name>A0ABQ3UUY0_9CHLR</name>
<gene>
    <name evidence="7" type="primary">livF</name>
    <name evidence="7" type="ORF">KSB_50380</name>
</gene>
<dbReference type="InterPro" id="IPR003439">
    <property type="entry name" value="ABC_transporter-like_ATP-bd"/>
</dbReference>
<dbReference type="EMBL" id="BNJG01000002">
    <property type="protein sequence ID" value="GHO56563.1"/>
    <property type="molecule type" value="Genomic_DNA"/>
</dbReference>
<evidence type="ECO:0000313" key="8">
    <source>
        <dbReference type="Proteomes" id="UP000654345"/>
    </source>
</evidence>
<dbReference type="GO" id="GO:0005524">
    <property type="term" value="F:ATP binding"/>
    <property type="evidence" value="ECO:0007669"/>
    <property type="project" value="UniProtKB-KW"/>
</dbReference>